<dbReference type="SMART" id="SM00047">
    <property type="entry name" value="LYZ2"/>
    <property type="match status" value="1"/>
</dbReference>
<evidence type="ECO:0000256" key="1">
    <source>
        <dbReference type="ARBA" id="ARBA00022801"/>
    </source>
</evidence>
<evidence type="ECO:0000313" key="3">
    <source>
        <dbReference type="EMBL" id="CEN34861.1"/>
    </source>
</evidence>
<name>A0A0B7H5G2_9FLAO</name>
<feature type="domain" description="Mannosyl-glycoprotein endo-beta-N-acetylglucosamidase-like" evidence="2">
    <location>
        <begin position="2"/>
        <end position="162"/>
    </location>
</feature>
<gene>
    <name evidence="3" type="ORF">CCYN2B_240003</name>
</gene>
<dbReference type="AlphaFoldDB" id="A0A0B7H5G2"/>
<dbReference type="EMBL" id="CDOD01000017">
    <property type="protein sequence ID" value="CEN34861.1"/>
    <property type="molecule type" value="Genomic_DNA"/>
</dbReference>
<protein>
    <submittedName>
        <fullName evidence="3">Peptidoglycan hydrolase FlgJ</fullName>
    </submittedName>
</protein>
<dbReference type="Proteomes" id="UP000038055">
    <property type="component" value="Unassembled WGS sequence"/>
</dbReference>
<organism evidence="3 4">
    <name type="scientific">Capnocytophaga cynodegmi</name>
    <dbReference type="NCBI Taxonomy" id="28189"/>
    <lineage>
        <taxon>Bacteria</taxon>
        <taxon>Pseudomonadati</taxon>
        <taxon>Bacteroidota</taxon>
        <taxon>Flavobacteriia</taxon>
        <taxon>Flavobacteriales</taxon>
        <taxon>Flavobacteriaceae</taxon>
        <taxon>Capnocytophaga</taxon>
    </lineage>
</organism>
<sequence>MTRQEFIAKYQGFAKNVQKKTGIDYRFILAQAALESGWGKNAPGNMFFGVKATKNTPEHQKQLLTTTEVLSHPNAKFPQIISITKRSDGKFLYKVKDWFRKFSSPEESFMYQADFFSRLSRYAKAMAVKYDPYLFAEEIAKAGYATAPNYAYTLQLVMKQIDPTLPTPIKKK</sequence>
<dbReference type="InterPro" id="IPR051056">
    <property type="entry name" value="Glycosyl_Hydrolase_73"/>
</dbReference>
<keyword evidence="4" id="KW-1185">Reference proteome</keyword>
<dbReference type="SUPFAM" id="SSF53955">
    <property type="entry name" value="Lysozyme-like"/>
    <property type="match status" value="1"/>
</dbReference>
<dbReference type="PANTHER" id="PTHR33308:SF9">
    <property type="entry name" value="PEPTIDOGLYCAN HYDROLASE FLGJ"/>
    <property type="match status" value="1"/>
</dbReference>
<dbReference type="Gene3D" id="1.10.530.10">
    <property type="match status" value="1"/>
</dbReference>
<evidence type="ECO:0000259" key="2">
    <source>
        <dbReference type="SMART" id="SM00047"/>
    </source>
</evidence>
<evidence type="ECO:0000313" key="4">
    <source>
        <dbReference type="Proteomes" id="UP000038055"/>
    </source>
</evidence>
<dbReference type="PANTHER" id="PTHR33308">
    <property type="entry name" value="PEPTIDOGLYCAN HYDROLASE FLGJ"/>
    <property type="match status" value="1"/>
</dbReference>
<dbReference type="GO" id="GO:0071973">
    <property type="term" value="P:bacterial-type flagellum-dependent cell motility"/>
    <property type="evidence" value="ECO:0007669"/>
    <property type="project" value="TreeGrafter"/>
</dbReference>
<dbReference type="InterPro" id="IPR023346">
    <property type="entry name" value="Lysozyme-like_dom_sf"/>
</dbReference>
<dbReference type="Pfam" id="PF01832">
    <property type="entry name" value="Glucosaminidase"/>
    <property type="match status" value="1"/>
</dbReference>
<dbReference type="RefSeq" id="WP_041991690.1">
    <property type="nucleotide sequence ID" value="NZ_CDOD01000017.1"/>
</dbReference>
<accession>A0A0B7H5G2</accession>
<dbReference type="STRING" id="28189.CCYN74_430012"/>
<keyword evidence="1 3" id="KW-0378">Hydrolase</keyword>
<dbReference type="GO" id="GO:0004040">
    <property type="term" value="F:amidase activity"/>
    <property type="evidence" value="ECO:0007669"/>
    <property type="project" value="InterPro"/>
</dbReference>
<dbReference type="InterPro" id="IPR002901">
    <property type="entry name" value="MGlyc_endo_b_GlcNAc-like_dom"/>
</dbReference>
<reference evidence="4" key="1">
    <citation type="submission" date="2015-01" db="EMBL/GenBank/DDBJ databases">
        <authorList>
            <person name="MANFREDI Pablo"/>
        </authorList>
    </citation>
    <scope>NUCLEOTIDE SEQUENCE [LARGE SCALE GENOMIC DNA]</scope>
    <source>
        <strain evidence="4">Ccyn2B</strain>
    </source>
</reference>
<proteinExistence type="predicted"/>